<comment type="caution">
    <text evidence="2">The sequence shown here is derived from an EMBL/GenBank/DDBJ whole genome shotgun (WGS) entry which is preliminary data.</text>
</comment>
<protein>
    <submittedName>
        <fullName evidence="2">Uncharacterized protein</fullName>
    </submittedName>
</protein>
<dbReference type="RefSeq" id="WP_377357690.1">
    <property type="nucleotide sequence ID" value="NZ_JBHTCM010000008.1"/>
</dbReference>
<organism evidence="2 3">
    <name type="scientific">Rhodocista pekingensis</name>
    <dbReference type="NCBI Taxonomy" id="201185"/>
    <lineage>
        <taxon>Bacteria</taxon>
        <taxon>Pseudomonadati</taxon>
        <taxon>Pseudomonadota</taxon>
        <taxon>Alphaproteobacteria</taxon>
        <taxon>Rhodospirillales</taxon>
        <taxon>Azospirillaceae</taxon>
        <taxon>Rhodocista</taxon>
    </lineage>
</organism>
<name>A0ABW2KUM8_9PROT</name>
<keyword evidence="3" id="KW-1185">Reference proteome</keyword>
<keyword evidence="1" id="KW-0175">Coiled coil</keyword>
<evidence type="ECO:0000256" key="1">
    <source>
        <dbReference type="SAM" id="Coils"/>
    </source>
</evidence>
<accession>A0ABW2KUM8</accession>
<sequence length="207" mass="22191">MSILDLLRAKRPTADSLSEALARAEAEISEAETEAATLSAARTDALLRDDGDAELDRIEAALTRAQRRGDRAALVAGELRGRLELARIEARRAAERAELKAAEDAGRRAHELTMTKYVAAAEALAAVLDEIKALDAKVHAVNAKIAAGGLMEPPPASIKDSAGHVEFPEIVRCYMRPVWQRIAELPHPERVGGVVDSGAPIWPRPAG</sequence>
<evidence type="ECO:0000313" key="2">
    <source>
        <dbReference type="EMBL" id="MFC7332923.1"/>
    </source>
</evidence>
<dbReference type="Proteomes" id="UP001596456">
    <property type="component" value="Unassembled WGS sequence"/>
</dbReference>
<dbReference type="EMBL" id="JBHTCM010000008">
    <property type="protein sequence ID" value="MFC7332923.1"/>
    <property type="molecule type" value="Genomic_DNA"/>
</dbReference>
<feature type="coiled-coil region" evidence="1">
    <location>
        <begin position="14"/>
        <end position="105"/>
    </location>
</feature>
<proteinExistence type="predicted"/>
<gene>
    <name evidence="2" type="ORF">ACFQPS_07085</name>
</gene>
<evidence type="ECO:0000313" key="3">
    <source>
        <dbReference type="Proteomes" id="UP001596456"/>
    </source>
</evidence>
<reference evidence="3" key="1">
    <citation type="journal article" date="2019" name="Int. J. Syst. Evol. Microbiol.">
        <title>The Global Catalogue of Microorganisms (GCM) 10K type strain sequencing project: providing services to taxonomists for standard genome sequencing and annotation.</title>
        <authorList>
            <consortium name="The Broad Institute Genomics Platform"/>
            <consortium name="The Broad Institute Genome Sequencing Center for Infectious Disease"/>
            <person name="Wu L."/>
            <person name="Ma J."/>
        </authorList>
    </citation>
    <scope>NUCLEOTIDE SEQUENCE [LARGE SCALE GENOMIC DNA]</scope>
    <source>
        <strain evidence="3">CGMCC 1.16275</strain>
    </source>
</reference>